<protein>
    <recommendedName>
        <fullName evidence="1">Heterokaryon incompatibility domain-containing protein</fullName>
    </recommendedName>
</protein>
<evidence type="ECO:0000313" key="3">
    <source>
        <dbReference type="Proteomes" id="UP001498476"/>
    </source>
</evidence>
<dbReference type="EMBL" id="JAZAVJ010000047">
    <property type="protein sequence ID" value="KAK7418436.1"/>
    <property type="molecule type" value="Genomic_DNA"/>
</dbReference>
<dbReference type="PANTHER" id="PTHR33112">
    <property type="entry name" value="DOMAIN PROTEIN, PUTATIVE-RELATED"/>
    <property type="match status" value="1"/>
</dbReference>
<reference evidence="2 3" key="1">
    <citation type="journal article" date="2025" name="Microbiol. Resour. Announc.">
        <title>Draft genome sequences for Neonectria magnoliae and Neonectria punicea, canker pathogens of Liriodendron tulipifera and Acer saccharum in West Virginia.</title>
        <authorList>
            <person name="Petronek H.M."/>
            <person name="Kasson M.T."/>
            <person name="Metheny A.M."/>
            <person name="Stauder C.M."/>
            <person name="Lovett B."/>
            <person name="Lynch S.C."/>
            <person name="Garnas J.R."/>
            <person name="Kasson L.R."/>
            <person name="Stajich J.E."/>
        </authorList>
    </citation>
    <scope>NUCLEOTIDE SEQUENCE [LARGE SCALE GENOMIC DNA]</scope>
    <source>
        <strain evidence="2 3">NRRL 64653</strain>
    </source>
</reference>
<gene>
    <name evidence="2" type="ORF">QQX98_003928</name>
</gene>
<dbReference type="InterPro" id="IPR010730">
    <property type="entry name" value="HET"/>
</dbReference>
<dbReference type="PANTHER" id="PTHR33112:SF16">
    <property type="entry name" value="HETEROKARYON INCOMPATIBILITY DOMAIN-CONTAINING PROTEIN"/>
    <property type="match status" value="1"/>
</dbReference>
<evidence type="ECO:0000259" key="1">
    <source>
        <dbReference type="Pfam" id="PF06985"/>
    </source>
</evidence>
<organism evidence="2 3">
    <name type="scientific">Neonectria punicea</name>
    <dbReference type="NCBI Taxonomy" id="979145"/>
    <lineage>
        <taxon>Eukaryota</taxon>
        <taxon>Fungi</taxon>
        <taxon>Dikarya</taxon>
        <taxon>Ascomycota</taxon>
        <taxon>Pezizomycotina</taxon>
        <taxon>Sordariomycetes</taxon>
        <taxon>Hypocreomycetidae</taxon>
        <taxon>Hypocreales</taxon>
        <taxon>Nectriaceae</taxon>
        <taxon>Neonectria</taxon>
    </lineage>
</organism>
<proteinExistence type="predicted"/>
<accession>A0ABR1HBI1</accession>
<dbReference type="Proteomes" id="UP001498476">
    <property type="component" value="Unassembled WGS sequence"/>
</dbReference>
<feature type="domain" description="Heterokaryon incompatibility" evidence="1">
    <location>
        <begin position="104"/>
        <end position="238"/>
    </location>
</feature>
<sequence>MDIPSNWTSRRRRRHVEPKSCPNCKDFDWDELQEHPWAQFCTRPEDVAQTAASGCVTCNILSKAVQHCYPAASNSPSGYKIAFHGLDGPMHWDVVRPGEDLLDASRQNIEWTSLSKTFQDAITFADGMGVEFIWIDSLCIIQNSRQDWEAEAVKMASYYINGQFTIAATSSTDGAGGLYHAVPIEEQAIHIEGLDPKSNADFRVGARRSLAHHHDILEDRTKTNERFPLLTRGWVYQERILSRRFVHFGPREVHWECHEDVSCQCGGIKAALELNPSGKETANQALAISQSTLQPDKMVLLWSKQVENLTRLDFTYISDHLPALAGLATLIVQSGHSGRYLAGLWQEGLLFWLCWSSMEECTKHKTLSGVPSWSWASVAGRVTYDFMTHYFQTGPWGERGHERMLLVNAAWVKVLECMPDEPPLSGTLDSGVLAITGDVAPATLHCVIGGDGNPEFGFSLKEVKDDTSDAQFQWTFQCDSLHPDTVTELDGQSAVVLHLLSYERIWVDYDGPYWMRSMLILKPVDKAKNKYSRVGILYMDVSGHYVPSKSWRSMTGRYGLPLEEIEDVFLRKFRKMATKEVLQLV</sequence>
<name>A0ABR1HBI1_9HYPO</name>
<comment type="caution">
    <text evidence="2">The sequence shown here is derived from an EMBL/GenBank/DDBJ whole genome shotgun (WGS) entry which is preliminary data.</text>
</comment>
<dbReference type="Pfam" id="PF06985">
    <property type="entry name" value="HET"/>
    <property type="match status" value="1"/>
</dbReference>
<keyword evidence="3" id="KW-1185">Reference proteome</keyword>
<evidence type="ECO:0000313" key="2">
    <source>
        <dbReference type="EMBL" id="KAK7418436.1"/>
    </source>
</evidence>